<protein>
    <submittedName>
        <fullName evidence="1">Uncharacterized protein</fullName>
    </submittedName>
</protein>
<accession>A0A8T2BB47</accession>
<proteinExistence type="predicted"/>
<organism evidence="1 2">
    <name type="scientific">Arabidopsis suecica</name>
    <name type="common">Swedish thale-cress</name>
    <name type="synonym">Cardaminopsis suecica</name>
    <dbReference type="NCBI Taxonomy" id="45249"/>
    <lineage>
        <taxon>Eukaryota</taxon>
        <taxon>Viridiplantae</taxon>
        <taxon>Streptophyta</taxon>
        <taxon>Embryophyta</taxon>
        <taxon>Tracheophyta</taxon>
        <taxon>Spermatophyta</taxon>
        <taxon>Magnoliopsida</taxon>
        <taxon>eudicotyledons</taxon>
        <taxon>Gunneridae</taxon>
        <taxon>Pentapetalae</taxon>
        <taxon>rosids</taxon>
        <taxon>malvids</taxon>
        <taxon>Brassicales</taxon>
        <taxon>Brassicaceae</taxon>
        <taxon>Camelineae</taxon>
        <taxon>Arabidopsis</taxon>
    </lineage>
</organism>
<sequence length="645" mass="72533">MEILSHLKTSPSWAASTVSVFRRKSLLTSLTCCEDLMTCLFKLSLMSPMQPVVPSVVSSLLEPLDLFKLSSSRLAPAATPVIHRDRMFPPSLFPQISWKRFTGDSPTNILFSGSAFDSRRLISLPKNCYTVDLSSGSPKSRTLWTLQASMVTPLTSASLSVSLSDELLPTTISKLSDVVVRDLVLAEHVLSVPPSCPKVEPPFSPRLRLSSANWNGSPTINGRLLYTQNAIAFPRVSSDGQSLGLAGSRLDYGFAANGSYISKTQNCFWKRTSSNSSVWERPLLHYFDFMLSEIKNMLYLFPKFRACIAFVSIFDEDSLELMGGYTLMFSNDYSVLLVSVTARLWVIGTTIRNRVFTSVFVHPVVKNRDYSCISLGHNGTPKGGEWFLKGDPYMITANLEKRRTNLQLNTSLLISLVSSFVERLFPHCLFLVREFYQKVVRPLLFDCSKALKFQESRPESSSLTSFLLFDHMRERMASISCGPRLGIVVSDWEKASGPLFLLVTCVRIHLIRVVNGVWFARVFSRPTCDHPFQGLGVSALQAQVWNFKSIRNLGCFVRQCISRWLASWHRQAFCHTEWLTSALERVEQPVSTFIPMFTSSSSRPQIPRPSRRKQLFITVPRSSSFKLRVRNANNGDVSVGFVIGR</sequence>
<dbReference type="EMBL" id="JAEFBJ010000008">
    <property type="protein sequence ID" value="KAG7583283.1"/>
    <property type="molecule type" value="Genomic_DNA"/>
</dbReference>
<evidence type="ECO:0000313" key="1">
    <source>
        <dbReference type="EMBL" id="KAG7583283.1"/>
    </source>
</evidence>
<evidence type="ECO:0000313" key="2">
    <source>
        <dbReference type="Proteomes" id="UP000694251"/>
    </source>
</evidence>
<name>A0A8T2BB47_ARASU</name>
<dbReference type="Proteomes" id="UP000694251">
    <property type="component" value="Chromosome 8"/>
</dbReference>
<reference evidence="1 2" key="1">
    <citation type="submission" date="2020-12" db="EMBL/GenBank/DDBJ databases">
        <title>Concerted genomic and epigenomic changes stabilize Arabidopsis allopolyploids.</title>
        <authorList>
            <person name="Chen Z."/>
        </authorList>
    </citation>
    <scope>NUCLEOTIDE SEQUENCE [LARGE SCALE GENOMIC DNA]</scope>
    <source>
        <strain evidence="1">As9502</strain>
        <tissue evidence="1">Leaf</tissue>
    </source>
</reference>
<dbReference type="AlphaFoldDB" id="A0A8T2BB47"/>
<comment type="caution">
    <text evidence="1">The sequence shown here is derived from an EMBL/GenBank/DDBJ whole genome shotgun (WGS) entry which is preliminary data.</text>
</comment>
<keyword evidence="2" id="KW-1185">Reference proteome</keyword>
<gene>
    <name evidence="1" type="ORF">ISN44_As08g028050</name>
</gene>